<evidence type="ECO:0000313" key="2">
    <source>
        <dbReference type="Proteomes" id="UP001056120"/>
    </source>
</evidence>
<dbReference type="EMBL" id="CM042033">
    <property type="protein sequence ID" value="KAI3775064.1"/>
    <property type="molecule type" value="Genomic_DNA"/>
</dbReference>
<reference evidence="1 2" key="2">
    <citation type="journal article" date="2022" name="Mol. Ecol. Resour.">
        <title>The genomes of chicory, endive, great burdock and yacon provide insights into Asteraceae paleo-polyploidization history and plant inulin production.</title>
        <authorList>
            <person name="Fan W."/>
            <person name="Wang S."/>
            <person name="Wang H."/>
            <person name="Wang A."/>
            <person name="Jiang F."/>
            <person name="Liu H."/>
            <person name="Zhao H."/>
            <person name="Xu D."/>
            <person name="Zhang Y."/>
        </authorList>
    </citation>
    <scope>NUCLEOTIDE SEQUENCE [LARGE SCALE GENOMIC DNA]</scope>
    <source>
        <strain evidence="2">cv. Yunnan</strain>
        <tissue evidence="1">Leaves</tissue>
    </source>
</reference>
<organism evidence="1 2">
    <name type="scientific">Smallanthus sonchifolius</name>
    <dbReference type="NCBI Taxonomy" id="185202"/>
    <lineage>
        <taxon>Eukaryota</taxon>
        <taxon>Viridiplantae</taxon>
        <taxon>Streptophyta</taxon>
        <taxon>Embryophyta</taxon>
        <taxon>Tracheophyta</taxon>
        <taxon>Spermatophyta</taxon>
        <taxon>Magnoliopsida</taxon>
        <taxon>eudicotyledons</taxon>
        <taxon>Gunneridae</taxon>
        <taxon>Pentapetalae</taxon>
        <taxon>asterids</taxon>
        <taxon>campanulids</taxon>
        <taxon>Asterales</taxon>
        <taxon>Asteraceae</taxon>
        <taxon>Asteroideae</taxon>
        <taxon>Heliantheae alliance</taxon>
        <taxon>Millerieae</taxon>
        <taxon>Smallanthus</taxon>
    </lineage>
</organism>
<reference evidence="2" key="1">
    <citation type="journal article" date="2022" name="Mol. Ecol. Resour.">
        <title>The genomes of chicory, endive, great burdock and yacon provide insights into Asteraceae palaeo-polyploidization history and plant inulin production.</title>
        <authorList>
            <person name="Fan W."/>
            <person name="Wang S."/>
            <person name="Wang H."/>
            <person name="Wang A."/>
            <person name="Jiang F."/>
            <person name="Liu H."/>
            <person name="Zhao H."/>
            <person name="Xu D."/>
            <person name="Zhang Y."/>
        </authorList>
    </citation>
    <scope>NUCLEOTIDE SEQUENCE [LARGE SCALE GENOMIC DNA]</scope>
    <source>
        <strain evidence="2">cv. Yunnan</strain>
    </source>
</reference>
<keyword evidence="2" id="KW-1185">Reference proteome</keyword>
<accession>A0ACB9FV19</accession>
<name>A0ACB9FV19_9ASTR</name>
<sequence length="244" mass="27629">MERRMKEEAWVHPQNNFLVVRTKGNDDLGVASCSSFWFGPTGTACFVPGVPMRAFPVWSVGWVDLAYGRHWPLWHFRRKKFSTPFLVLRACYDCLFLRKESPKGEGFGTFSIRSGLLAPVHNFARGLGTRRMCRIAAFCGQYSTMILFSKDLITIVGIFLPSFFSGSISLSREVMSQVKSSGANPRLITSNVGSIDRRIGMFQKLSQGKLALFMPRQWKNWLAMSKRMNPLLSQLKSLLKAMQG</sequence>
<comment type="caution">
    <text evidence="1">The sequence shown here is derived from an EMBL/GenBank/DDBJ whole genome shotgun (WGS) entry which is preliminary data.</text>
</comment>
<gene>
    <name evidence="1" type="ORF">L1987_49632</name>
</gene>
<proteinExistence type="predicted"/>
<evidence type="ECO:0000313" key="1">
    <source>
        <dbReference type="EMBL" id="KAI3775064.1"/>
    </source>
</evidence>
<dbReference type="Proteomes" id="UP001056120">
    <property type="component" value="Linkage Group LG16"/>
</dbReference>
<protein>
    <submittedName>
        <fullName evidence="1">Uncharacterized protein</fullName>
    </submittedName>
</protein>